<evidence type="ECO:0000256" key="1">
    <source>
        <dbReference type="ARBA" id="ARBA00009437"/>
    </source>
</evidence>
<keyword evidence="2" id="KW-0805">Transcription regulation</keyword>
<gene>
    <name evidence="6" type="ORF">GCM10023144_15970</name>
</gene>
<feature type="domain" description="HTH lysR-type" evidence="5">
    <location>
        <begin position="11"/>
        <end position="63"/>
    </location>
</feature>
<keyword evidence="7" id="KW-1185">Reference proteome</keyword>
<dbReference type="InterPro" id="IPR058163">
    <property type="entry name" value="LysR-type_TF_proteobact-type"/>
</dbReference>
<dbReference type="InterPro" id="IPR036388">
    <property type="entry name" value="WH-like_DNA-bd_sf"/>
</dbReference>
<dbReference type="PANTHER" id="PTHR30537">
    <property type="entry name" value="HTH-TYPE TRANSCRIPTIONAL REGULATOR"/>
    <property type="match status" value="1"/>
</dbReference>
<comment type="caution">
    <text evidence="6">The sequence shown here is derived from an EMBL/GenBank/DDBJ whole genome shotgun (WGS) entry which is preliminary data.</text>
</comment>
<dbReference type="EMBL" id="BAABFO010000006">
    <property type="protein sequence ID" value="GAA4329323.1"/>
    <property type="molecule type" value="Genomic_DNA"/>
</dbReference>
<keyword evidence="4" id="KW-0804">Transcription</keyword>
<dbReference type="Proteomes" id="UP001501671">
    <property type="component" value="Unassembled WGS sequence"/>
</dbReference>
<evidence type="ECO:0000313" key="6">
    <source>
        <dbReference type="EMBL" id="GAA4329323.1"/>
    </source>
</evidence>
<dbReference type="SUPFAM" id="SSF46785">
    <property type="entry name" value="Winged helix' DNA-binding domain"/>
    <property type="match status" value="1"/>
</dbReference>
<dbReference type="InterPro" id="IPR005119">
    <property type="entry name" value="LysR_subst-bd"/>
</dbReference>
<dbReference type="Pfam" id="PF00126">
    <property type="entry name" value="HTH_1"/>
    <property type="match status" value="1"/>
</dbReference>
<dbReference type="PRINTS" id="PR00039">
    <property type="entry name" value="HTHLYSR"/>
</dbReference>
<protein>
    <submittedName>
        <fullName evidence="6">Transcriptional regulator GcvA</fullName>
    </submittedName>
</protein>
<dbReference type="PANTHER" id="PTHR30537:SF74">
    <property type="entry name" value="HTH-TYPE TRANSCRIPTIONAL REGULATOR TRPI"/>
    <property type="match status" value="1"/>
</dbReference>
<dbReference type="Gene3D" id="3.40.190.10">
    <property type="entry name" value="Periplasmic binding protein-like II"/>
    <property type="match status" value="2"/>
</dbReference>
<sequence>MRLSKSLLLGLRVFISVARLQSVTKAAAELNVTAGAVSQQLRQLEHLIGTDLFHRTGGRLVLTEEGHTLSVQTEASFHQLLRAVDDLARRASSNSLRVKLQPTMAIYWLLPRLTSFYALHPQIQLDISTFLNAGDCMLDQADLVVRIGTGQWEDGVADLIYPDENVLVCTPEIARRLHTPADVAAEHLLHSTIRPEVWPIWLKAHGLDPELGARGTRFAMAALVYQAAQKGLGVAVSQTTYLKGSLAAAGLVTPFPEPVKTGLGYYLVYEKSRAEQKPLRAFRDWIASVRS</sequence>
<name>A0ABP8GSM5_9BURK</name>
<evidence type="ECO:0000256" key="3">
    <source>
        <dbReference type="ARBA" id="ARBA00023125"/>
    </source>
</evidence>
<dbReference type="InterPro" id="IPR000847">
    <property type="entry name" value="LysR_HTH_N"/>
</dbReference>
<accession>A0ABP8GSM5</accession>
<keyword evidence="3" id="KW-0238">DNA-binding</keyword>
<evidence type="ECO:0000313" key="7">
    <source>
        <dbReference type="Proteomes" id="UP001501671"/>
    </source>
</evidence>
<evidence type="ECO:0000256" key="2">
    <source>
        <dbReference type="ARBA" id="ARBA00023015"/>
    </source>
</evidence>
<proteinExistence type="inferred from homology"/>
<dbReference type="InterPro" id="IPR036390">
    <property type="entry name" value="WH_DNA-bd_sf"/>
</dbReference>
<dbReference type="Gene3D" id="1.10.10.10">
    <property type="entry name" value="Winged helix-like DNA-binding domain superfamily/Winged helix DNA-binding domain"/>
    <property type="match status" value="1"/>
</dbReference>
<dbReference type="CDD" id="cd08432">
    <property type="entry name" value="PBP2_GcdR_TrpI_HvrB_AmpR_like"/>
    <property type="match status" value="1"/>
</dbReference>
<dbReference type="PROSITE" id="PS50931">
    <property type="entry name" value="HTH_LYSR"/>
    <property type="match status" value="1"/>
</dbReference>
<comment type="similarity">
    <text evidence="1">Belongs to the LysR transcriptional regulatory family.</text>
</comment>
<dbReference type="RefSeq" id="WP_345248092.1">
    <property type="nucleotide sequence ID" value="NZ_BAABFO010000006.1"/>
</dbReference>
<evidence type="ECO:0000259" key="5">
    <source>
        <dbReference type="PROSITE" id="PS50931"/>
    </source>
</evidence>
<dbReference type="Pfam" id="PF03466">
    <property type="entry name" value="LysR_substrate"/>
    <property type="match status" value="1"/>
</dbReference>
<reference evidence="7" key="1">
    <citation type="journal article" date="2019" name="Int. J. Syst. Evol. Microbiol.">
        <title>The Global Catalogue of Microorganisms (GCM) 10K type strain sequencing project: providing services to taxonomists for standard genome sequencing and annotation.</title>
        <authorList>
            <consortium name="The Broad Institute Genomics Platform"/>
            <consortium name="The Broad Institute Genome Sequencing Center for Infectious Disease"/>
            <person name="Wu L."/>
            <person name="Ma J."/>
        </authorList>
    </citation>
    <scope>NUCLEOTIDE SEQUENCE [LARGE SCALE GENOMIC DNA]</scope>
    <source>
        <strain evidence="7">JCM 17666</strain>
    </source>
</reference>
<dbReference type="SUPFAM" id="SSF53850">
    <property type="entry name" value="Periplasmic binding protein-like II"/>
    <property type="match status" value="1"/>
</dbReference>
<evidence type="ECO:0000256" key="4">
    <source>
        <dbReference type="ARBA" id="ARBA00023163"/>
    </source>
</evidence>
<organism evidence="6 7">
    <name type="scientific">Pigmentiphaga soli</name>
    <dbReference type="NCBI Taxonomy" id="1007095"/>
    <lineage>
        <taxon>Bacteria</taxon>
        <taxon>Pseudomonadati</taxon>
        <taxon>Pseudomonadota</taxon>
        <taxon>Betaproteobacteria</taxon>
        <taxon>Burkholderiales</taxon>
        <taxon>Alcaligenaceae</taxon>
        <taxon>Pigmentiphaga</taxon>
    </lineage>
</organism>